<accession>A0A4C1Y1I9</accession>
<dbReference type="AlphaFoldDB" id="A0A4C1Y1I9"/>
<protein>
    <submittedName>
        <fullName evidence="1">Uncharacterized protein</fullName>
    </submittedName>
</protein>
<evidence type="ECO:0000313" key="1">
    <source>
        <dbReference type="EMBL" id="GBP69253.1"/>
    </source>
</evidence>
<reference evidence="1 2" key="1">
    <citation type="journal article" date="2019" name="Commun. Biol.">
        <title>The bagworm genome reveals a unique fibroin gene that provides high tensile strength.</title>
        <authorList>
            <person name="Kono N."/>
            <person name="Nakamura H."/>
            <person name="Ohtoshi R."/>
            <person name="Tomita M."/>
            <person name="Numata K."/>
            <person name="Arakawa K."/>
        </authorList>
    </citation>
    <scope>NUCLEOTIDE SEQUENCE [LARGE SCALE GENOMIC DNA]</scope>
</reference>
<gene>
    <name evidence="1" type="ORF">EVAR_56797_1</name>
</gene>
<dbReference type="EMBL" id="BGZK01001035">
    <property type="protein sequence ID" value="GBP69253.1"/>
    <property type="molecule type" value="Genomic_DNA"/>
</dbReference>
<name>A0A4C1Y1I9_EUMVA</name>
<keyword evidence="2" id="KW-1185">Reference proteome</keyword>
<proteinExistence type="predicted"/>
<organism evidence="1 2">
    <name type="scientific">Eumeta variegata</name>
    <name type="common">Bagworm moth</name>
    <name type="synonym">Eumeta japonica</name>
    <dbReference type="NCBI Taxonomy" id="151549"/>
    <lineage>
        <taxon>Eukaryota</taxon>
        <taxon>Metazoa</taxon>
        <taxon>Ecdysozoa</taxon>
        <taxon>Arthropoda</taxon>
        <taxon>Hexapoda</taxon>
        <taxon>Insecta</taxon>
        <taxon>Pterygota</taxon>
        <taxon>Neoptera</taxon>
        <taxon>Endopterygota</taxon>
        <taxon>Lepidoptera</taxon>
        <taxon>Glossata</taxon>
        <taxon>Ditrysia</taxon>
        <taxon>Tineoidea</taxon>
        <taxon>Psychidae</taxon>
        <taxon>Oiketicinae</taxon>
        <taxon>Eumeta</taxon>
    </lineage>
</organism>
<dbReference type="Proteomes" id="UP000299102">
    <property type="component" value="Unassembled WGS sequence"/>
</dbReference>
<evidence type="ECO:0000313" key="2">
    <source>
        <dbReference type="Proteomes" id="UP000299102"/>
    </source>
</evidence>
<dbReference type="OrthoDB" id="10044505at2759"/>
<sequence length="101" mass="11323">MVIKIAPGAVAHKDGSEDFAIGRRSRHNFPRNIGRFLPYKAMNLFPGRFLGRCRVQPEPDRAIADASSVYAVQPLQWVTDFMPIIIDATSDVSLREQLVVI</sequence>
<comment type="caution">
    <text evidence="1">The sequence shown here is derived from an EMBL/GenBank/DDBJ whole genome shotgun (WGS) entry which is preliminary data.</text>
</comment>